<proteinExistence type="predicted"/>
<gene>
    <name evidence="2" type="ORF">Q4Q40_11510</name>
</gene>
<feature type="signal peptide" evidence="1">
    <location>
        <begin position="1"/>
        <end position="20"/>
    </location>
</feature>
<evidence type="ECO:0000256" key="1">
    <source>
        <dbReference type="SAM" id="SignalP"/>
    </source>
</evidence>
<evidence type="ECO:0000313" key="2">
    <source>
        <dbReference type="EMBL" id="MDO5974813.1"/>
    </source>
</evidence>
<dbReference type="Proteomes" id="UP001176806">
    <property type="component" value="Unassembled WGS sequence"/>
</dbReference>
<evidence type="ECO:0000313" key="3">
    <source>
        <dbReference type="Proteomes" id="UP001176806"/>
    </source>
</evidence>
<dbReference type="RefSeq" id="WP_303301941.1">
    <property type="nucleotide sequence ID" value="NZ_BAABDA010000050.1"/>
</dbReference>
<reference evidence="2" key="1">
    <citation type="submission" date="2023-07" db="EMBL/GenBank/DDBJ databases">
        <title>Two novel species in the genus Flavivirga.</title>
        <authorList>
            <person name="Kwon K."/>
        </authorList>
    </citation>
    <scope>NUCLEOTIDE SEQUENCE</scope>
    <source>
        <strain evidence="2">KACC 14158</strain>
    </source>
</reference>
<sequence length="344" mass="36559">MKTKQLLLGAIMLFTFICSAQTTITVDNSLGSNAQYSDLQSAISAASNGDIIYVQPSEINYGNVTVDKQLKIIGFGHSDPDKETMVSDFILGANASNVTISGFHVTDDIYTNSSTIITNLNIENNIIDSVLSFDSAGGADNIIIRGNIIYQIGYGSTSATRDNYTNTIISNNIITYYIGLKNHQSISIKNNVFLSPNGNYPVYNAGNTTGSITLQNNILYYNSSSTLNPDADGVIFENCLTYNIGSGSVTALNGTNNLNNQNPNFVSATDDVFNPDTDDYHLQGGSPAIGTGVGGIDIGIYDGSGFTFNNFGYTNGIPTVKITNITDRVAPGATLSVTISTNAN</sequence>
<organism evidence="2 3">
    <name type="scientific">Flavivirga jejuensis</name>
    <dbReference type="NCBI Taxonomy" id="870487"/>
    <lineage>
        <taxon>Bacteria</taxon>
        <taxon>Pseudomonadati</taxon>
        <taxon>Bacteroidota</taxon>
        <taxon>Flavobacteriia</taxon>
        <taxon>Flavobacteriales</taxon>
        <taxon>Flavobacteriaceae</taxon>
        <taxon>Flavivirga</taxon>
    </lineage>
</organism>
<feature type="chain" id="PRO_5046273132" description="Parallel beta helix pectate lyase-like protein" evidence="1">
    <location>
        <begin position="21"/>
        <end position="344"/>
    </location>
</feature>
<evidence type="ECO:0008006" key="4">
    <source>
        <dbReference type="Google" id="ProtNLM"/>
    </source>
</evidence>
<dbReference type="Gene3D" id="2.160.20.10">
    <property type="entry name" value="Single-stranded right-handed beta-helix, Pectin lyase-like"/>
    <property type="match status" value="1"/>
</dbReference>
<protein>
    <recommendedName>
        <fullName evidence="4">Parallel beta helix pectate lyase-like protein</fullName>
    </recommendedName>
</protein>
<keyword evidence="1" id="KW-0732">Signal</keyword>
<dbReference type="SUPFAM" id="SSF51126">
    <property type="entry name" value="Pectin lyase-like"/>
    <property type="match status" value="1"/>
</dbReference>
<dbReference type="InterPro" id="IPR011050">
    <property type="entry name" value="Pectin_lyase_fold/virulence"/>
</dbReference>
<accession>A0ABT8WNV0</accession>
<name>A0ABT8WNV0_9FLAO</name>
<comment type="caution">
    <text evidence="2">The sequence shown here is derived from an EMBL/GenBank/DDBJ whole genome shotgun (WGS) entry which is preliminary data.</text>
</comment>
<keyword evidence="3" id="KW-1185">Reference proteome</keyword>
<dbReference type="EMBL" id="JAUOEL010000003">
    <property type="protein sequence ID" value="MDO5974813.1"/>
    <property type="molecule type" value="Genomic_DNA"/>
</dbReference>
<dbReference type="InterPro" id="IPR012334">
    <property type="entry name" value="Pectin_lyas_fold"/>
</dbReference>